<dbReference type="GO" id="GO:0070677">
    <property type="term" value="F:rRNA (cytosine-2'-O-)-methyltransferase activity"/>
    <property type="evidence" value="ECO:0007669"/>
    <property type="project" value="UniProtKB-UniRule"/>
</dbReference>
<dbReference type="Gene3D" id="3.40.1010.10">
    <property type="entry name" value="Cobalt-precorrin-4 Transmethylase, Domain 1"/>
    <property type="match status" value="1"/>
</dbReference>
<dbReference type="Gene3D" id="3.30.950.10">
    <property type="entry name" value="Methyltransferase, Cobalt-precorrin-4 Transmethylase, Domain 2"/>
    <property type="match status" value="1"/>
</dbReference>
<dbReference type="Proteomes" id="UP000740727">
    <property type="component" value="Unassembled WGS sequence"/>
</dbReference>
<dbReference type="InterPro" id="IPR035996">
    <property type="entry name" value="4pyrrol_Methylase_sf"/>
</dbReference>
<comment type="function">
    <text evidence="6">Catalyzes the 2'-O-methylation of the ribose of cytidine 1402 (C1402) in 16S rRNA.</text>
</comment>
<evidence type="ECO:0000256" key="6">
    <source>
        <dbReference type="HAMAP-Rule" id="MF_01877"/>
    </source>
</evidence>
<organism evidence="8 9">
    <name type="scientific">Candidatus Fonsibacter lacus</name>
    <dbReference type="NCBI Taxonomy" id="2576439"/>
    <lineage>
        <taxon>Bacteria</taxon>
        <taxon>Pseudomonadati</taxon>
        <taxon>Pseudomonadota</taxon>
        <taxon>Alphaproteobacteria</taxon>
        <taxon>Candidatus Pelagibacterales</taxon>
        <taxon>Candidatus Pelagibacterales incertae sedis</taxon>
        <taxon>Candidatus Fonsibacter</taxon>
    </lineage>
</organism>
<comment type="similarity">
    <text evidence="6">Belongs to the methyltransferase superfamily. RsmI family.</text>
</comment>
<dbReference type="PANTHER" id="PTHR46111:SF1">
    <property type="entry name" value="RIBOSOMAL RNA SMALL SUBUNIT METHYLTRANSFERASE I"/>
    <property type="match status" value="1"/>
</dbReference>
<feature type="domain" description="Tetrapyrrole methylase" evidence="7">
    <location>
        <begin position="5"/>
        <end position="207"/>
    </location>
</feature>
<dbReference type="PANTHER" id="PTHR46111">
    <property type="entry name" value="RIBOSOMAL RNA SMALL SUBUNIT METHYLTRANSFERASE I"/>
    <property type="match status" value="1"/>
</dbReference>
<dbReference type="InterPro" id="IPR000878">
    <property type="entry name" value="4pyrrol_Mease"/>
</dbReference>
<proteinExistence type="inferred from homology"/>
<dbReference type="GO" id="GO:0005737">
    <property type="term" value="C:cytoplasm"/>
    <property type="evidence" value="ECO:0007669"/>
    <property type="project" value="UniProtKB-SubCell"/>
</dbReference>
<dbReference type="CDD" id="cd11648">
    <property type="entry name" value="RsmI"/>
    <property type="match status" value="1"/>
</dbReference>
<dbReference type="FunFam" id="3.30.950.10:FF:000002">
    <property type="entry name" value="Ribosomal RNA small subunit methyltransferase I"/>
    <property type="match status" value="1"/>
</dbReference>
<comment type="catalytic activity">
    <reaction evidence="6">
        <text>cytidine(1402) in 16S rRNA + S-adenosyl-L-methionine = 2'-O-methylcytidine(1402) in 16S rRNA + S-adenosyl-L-homocysteine + H(+)</text>
        <dbReference type="Rhea" id="RHEA:42924"/>
        <dbReference type="Rhea" id="RHEA-COMP:10285"/>
        <dbReference type="Rhea" id="RHEA-COMP:10286"/>
        <dbReference type="ChEBI" id="CHEBI:15378"/>
        <dbReference type="ChEBI" id="CHEBI:57856"/>
        <dbReference type="ChEBI" id="CHEBI:59789"/>
        <dbReference type="ChEBI" id="CHEBI:74495"/>
        <dbReference type="ChEBI" id="CHEBI:82748"/>
        <dbReference type="EC" id="2.1.1.198"/>
    </reaction>
</comment>
<evidence type="ECO:0000313" key="9">
    <source>
        <dbReference type="Proteomes" id="UP000740727"/>
    </source>
</evidence>
<dbReference type="EC" id="2.1.1.198" evidence="6"/>
<dbReference type="Pfam" id="PF00590">
    <property type="entry name" value="TP_methylase"/>
    <property type="match status" value="1"/>
</dbReference>
<reference evidence="8" key="1">
    <citation type="submission" date="2018-10" db="EMBL/GenBank/DDBJ databases">
        <title>Iterative Subtractive Binning of Freshwater Chronoseries Metagenomes Recovers Nearly Complete Genomes from over Four Hundred Novel Species.</title>
        <authorList>
            <person name="Rodriguez-R L.M."/>
            <person name="Tsementzi D."/>
            <person name="Luo C."/>
            <person name="Konstantinidis K.T."/>
        </authorList>
    </citation>
    <scope>NUCLEOTIDE SEQUENCE</scope>
    <source>
        <strain evidence="8">WB5_2A_028</strain>
    </source>
</reference>
<dbReference type="AlphaFoldDB" id="A0A965GD16"/>
<evidence type="ECO:0000259" key="7">
    <source>
        <dbReference type="Pfam" id="PF00590"/>
    </source>
</evidence>
<dbReference type="SUPFAM" id="SSF53790">
    <property type="entry name" value="Tetrapyrrole methylase"/>
    <property type="match status" value="1"/>
</dbReference>
<name>A0A965GD16_9PROT</name>
<dbReference type="PIRSF" id="PIRSF005917">
    <property type="entry name" value="MTase_YraL"/>
    <property type="match status" value="1"/>
</dbReference>
<sequence>MSTGRLILAGAPLGNPGDASSRLRAALSDCDVIFAEDTRRFRRLAEDLEISPTAQLISFFAGNEQFRIDDVRKALIDGKKVLLITDGGMPGVSDPGFLAIKVALEIGAALEVIPGPSAVTTALALSGLPMDRFLFDGFAPRSAKARADYIHSIKNEVRTIVLFEAPHRTKELVSDLLEILGNNRNVALCREMTKRYEEVFRGNLSELNVWVEEREILGEVTLVIEGAQSSDVAVRTPDEIAAQVALREATGMERREAVAAVAEEFRLRKREVFDALVASKIGQ</sequence>
<dbReference type="EMBL" id="RFXN01000033">
    <property type="protein sequence ID" value="NBR93891.1"/>
    <property type="molecule type" value="Genomic_DNA"/>
</dbReference>
<dbReference type="InterPro" id="IPR014777">
    <property type="entry name" value="4pyrrole_Mease_sub1"/>
</dbReference>
<accession>A0A965GD16</accession>
<dbReference type="InterPro" id="IPR014776">
    <property type="entry name" value="4pyrrole_Mease_sub2"/>
</dbReference>
<comment type="caution">
    <text evidence="8">The sequence shown here is derived from an EMBL/GenBank/DDBJ whole genome shotgun (WGS) entry which is preliminary data.</text>
</comment>
<comment type="subcellular location">
    <subcellularLocation>
        <location evidence="6">Cytoplasm</location>
    </subcellularLocation>
</comment>
<dbReference type="InterPro" id="IPR008189">
    <property type="entry name" value="rRNA_ssu_MeTfrase_I"/>
</dbReference>
<gene>
    <name evidence="6 8" type="primary">rsmI</name>
    <name evidence="8" type="ORF">EBT44_03505</name>
</gene>
<evidence type="ECO:0000256" key="5">
    <source>
        <dbReference type="ARBA" id="ARBA00022691"/>
    </source>
</evidence>
<keyword evidence="3 6" id="KW-0489">Methyltransferase</keyword>
<protein>
    <recommendedName>
        <fullName evidence="6">Ribosomal RNA small subunit methyltransferase I</fullName>
        <ecNumber evidence="6">2.1.1.198</ecNumber>
    </recommendedName>
    <alternativeName>
        <fullName evidence="6">16S rRNA 2'-O-ribose C1402 methyltransferase</fullName>
    </alternativeName>
    <alternativeName>
        <fullName evidence="6">rRNA (cytidine-2'-O-)-methyltransferase RsmI</fullName>
    </alternativeName>
</protein>
<evidence type="ECO:0000256" key="1">
    <source>
        <dbReference type="ARBA" id="ARBA00022490"/>
    </source>
</evidence>
<evidence type="ECO:0000313" key="8">
    <source>
        <dbReference type="EMBL" id="NBR93891.1"/>
    </source>
</evidence>
<keyword evidence="1 6" id="KW-0963">Cytoplasm</keyword>
<dbReference type="NCBIfam" id="TIGR00096">
    <property type="entry name" value="16S rRNA (cytidine(1402)-2'-O)-methyltransferase"/>
    <property type="match status" value="1"/>
</dbReference>
<keyword evidence="5 6" id="KW-0949">S-adenosyl-L-methionine</keyword>
<keyword evidence="4 6" id="KW-0808">Transferase</keyword>
<evidence type="ECO:0000256" key="2">
    <source>
        <dbReference type="ARBA" id="ARBA00022552"/>
    </source>
</evidence>
<evidence type="ECO:0000256" key="4">
    <source>
        <dbReference type="ARBA" id="ARBA00022679"/>
    </source>
</evidence>
<keyword evidence="2 6" id="KW-0698">rRNA processing</keyword>
<evidence type="ECO:0000256" key="3">
    <source>
        <dbReference type="ARBA" id="ARBA00022603"/>
    </source>
</evidence>
<dbReference type="HAMAP" id="MF_01877">
    <property type="entry name" value="16SrRNA_methyltr_I"/>
    <property type="match status" value="1"/>
</dbReference>